<keyword evidence="5 6" id="KW-0472">Membrane</keyword>
<protein>
    <submittedName>
        <fullName evidence="8">MMPL family transporter</fullName>
    </submittedName>
</protein>
<evidence type="ECO:0000256" key="3">
    <source>
        <dbReference type="ARBA" id="ARBA00022692"/>
    </source>
</evidence>
<dbReference type="GO" id="GO:0005886">
    <property type="term" value="C:plasma membrane"/>
    <property type="evidence" value="ECO:0007669"/>
    <property type="project" value="UniProtKB-SubCell"/>
</dbReference>
<dbReference type="AlphaFoldDB" id="A0A6B0Y0H1"/>
<gene>
    <name evidence="8" type="ORF">F4Y60_04850</name>
</gene>
<sequence>VGEVGVSLSMVSAMTLGIVVDDTVHFLSKYRRARRELGCAPTDAVRVAFRTVGRALLTTSLVLVAGFVVVSLSSFELNAGMGKLTALVIALALFADFFLLPPLLMKIDTDSDSSAPSPGDFNGGAIRQ</sequence>
<evidence type="ECO:0000256" key="1">
    <source>
        <dbReference type="ARBA" id="ARBA00004651"/>
    </source>
</evidence>
<keyword evidence="4 6" id="KW-1133">Transmembrane helix</keyword>
<dbReference type="PANTHER" id="PTHR33406">
    <property type="entry name" value="MEMBRANE PROTEIN MJ1562-RELATED"/>
    <property type="match status" value="1"/>
</dbReference>
<comment type="caution">
    <text evidence="8">The sequence shown here is derived from an EMBL/GenBank/DDBJ whole genome shotgun (WGS) entry which is preliminary data.</text>
</comment>
<dbReference type="PANTHER" id="PTHR33406:SF12">
    <property type="entry name" value="BLR2997 PROTEIN"/>
    <property type="match status" value="1"/>
</dbReference>
<evidence type="ECO:0000256" key="5">
    <source>
        <dbReference type="ARBA" id="ARBA00023136"/>
    </source>
</evidence>
<evidence type="ECO:0000313" key="8">
    <source>
        <dbReference type="EMBL" id="MXY33412.1"/>
    </source>
</evidence>
<name>A0A6B0Y0H1_9RHOB</name>
<feature type="transmembrane region" description="Helical" evidence="6">
    <location>
        <begin position="55"/>
        <end position="75"/>
    </location>
</feature>
<evidence type="ECO:0000256" key="4">
    <source>
        <dbReference type="ARBA" id="ARBA00022989"/>
    </source>
</evidence>
<evidence type="ECO:0000256" key="6">
    <source>
        <dbReference type="SAM" id="Phobius"/>
    </source>
</evidence>
<reference evidence="8" key="1">
    <citation type="submission" date="2019-09" db="EMBL/GenBank/DDBJ databases">
        <title>Characterisation of the sponge microbiome using genome-centric metagenomics.</title>
        <authorList>
            <person name="Engelberts J.P."/>
            <person name="Robbins S.J."/>
            <person name="De Goeij J.M."/>
            <person name="Aranda M."/>
            <person name="Bell S.C."/>
            <person name="Webster N.S."/>
        </authorList>
    </citation>
    <scope>NUCLEOTIDE SEQUENCE</scope>
    <source>
        <strain evidence="8">SB0664_bin_43</strain>
    </source>
</reference>
<evidence type="ECO:0000256" key="2">
    <source>
        <dbReference type="ARBA" id="ARBA00022475"/>
    </source>
</evidence>
<proteinExistence type="predicted"/>
<accession>A0A6B0Y0H1</accession>
<dbReference type="EMBL" id="VXRY01000192">
    <property type="protein sequence ID" value="MXY33412.1"/>
    <property type="molecule type" value="Genomic_DNA"/>
</dbReference>
<keyword evidence="2" id="KW-1003">Cell membrane</keyword>
<dbReference type="Pfam" id="PF03176">
    <property type="entry name" value="MMPL"/>
    <property type="match status" value="1"/>
</dbReference>
<dbReference type="InterPro" id="IPR050545">
    <property type="entry name" value="Mycobact_MmpL"/>
</dbReference>
<feature type="non-terminal residue" evidence="8">
    <location>
        <position position="1"/>
    </location>
</feature>
<comment type="subcellular location">
    <subcellularLocation>
        <location evidence="1">Cell membrane</location>
        <topology evidence="1">Multi-pass membrane protein</topology>
    </subcellularLocation>
</comment>
<dbReference type="SUPFAM" id="SSF82866">
    <property type="entry name" value="Multidrug efflux transporter AcrB transmembrane domain"/>
    <property type="match status" value="1"/>
</dbReference>
<dbReference type="Gene3D" id="1.20.1640.10">
    <property type="entry name" value="Multidrug efflux transporter AcrB transmembrane domain"/>
    <property type="match status" value="1"/>
</dbReference>
<feature type="domain" description="Membrane transport protein MMPL" evidence="7">
    <location>
        <begin position="7"/>
        <end position="105"/>
    </location>
</feature>
<organism evidence="8">
    <name type="scientific">Boseongicola sp. SB0664_bin_43</name>
    <dbReference type="NCBI Taxonomy" id="2604844"/>
    <lineage>
        <taxon>Bacteria</taxon>
        <taxon>Pseudomonadati</taxon>
        <taxon>Pseudomonadota</taxon>
        <taxon>Alphaproteobacteria</taxon>
        <taxon>Rhodobacterales</taxon>
        <taxon>Paracoccaceae</taxon>
        <taxon>Boseongicola</taxon>
    </lineage>
</organism>
<evidence type="ECO:0000259" key="7">
    <source>
        <dbReference type="Pfam" id="PF03176"/>
    </source>
</evidence>
<feature type="transmembrane region" description="Helical" evidence="6">
    <location>
        <begin position="81"/>
        <end position="100"/>
    </location>
</feature>
<keyword evidence="3 6" id="KW-0812">Transmembrane</keyword>
<dbReference type="InterPro" id="IPR004869">
    <property type="entry name" value="MMPL_dom"/>
</dbReference>
<feature type="transmembrane region" description="Helical" evidence="6">
    <location>
        <begin position="6"/>
        <end position="27"/>
    </location>
</feature>